<keyword evidence="2" id="KW-1185">Reference proteome</keyword>
<protein>
    <submittedName>
        <fullName evidence="1">Uncharacterized protein</fullName>
    </submittedName>
</protein>
<gene>
    <name evidence="1" type="ORF">IW261DRAFT_1597817</name>
</gene>
<name>A0AA39NRK9_9AGAR</name>
<accession>A0AA39NRK9</accession>
<sequence>MQSFRSVIRGYVLEDLKRILPAREEFRVAGPVEWLSIWFWPLGKPEVLGVHSAHVQFPVKNTFGRFSGYYFFNGVIIPRLIHGLLFNGVAVPNYLCLPPKTSPYCVNSGDPKILINPCAELPDLIDLH</sequence>
<dbReference type="Proteomes" id="UP001175227">
    <property type="component" value="Unassembled WGS sequence"/>
</dbReference>
<proteinExistence type="predicted"/>
<evidence type="ECO:0000313" key="1">
    <source>
        <dbReference type="EMBL" id="KAK0470511.1"/>
    </source>
</evidence>
<comment type="caution">
    <text evidence="1">The sequence shown here is derived from an EMBL/GenBank/DDBJ whole genome shotgun (WGS) entry which is preliminary data.</text>
</comment>
<evidence type="ECO:0000313" key="2">
    <source>
        <dbReference type="Proteomes" id="UP001175227"/>
    </source>
</evidence>
<dbReference type="EMBL" id="JAUEPR010000063">
    <property type="protein sequence ID" value="KAK0470511.1"/>
    <property type="molecule type" value="Genomic_DNA"/>
</dbReference>
<dbReference type="AlphaFoldDB" id="A0AA39NRK9"/>
<reference evidence="1" key="1">
    <citation type="submission" date="2023-06" db="EMBL/GenBank/DDBJ databases">
        <authorList>
            <consortium name="Lawrence Berkeley National Laboratory"/>
            <person name="Ahrendt S."/>
            <person name="Sahu N."/>
            <person name="Indic B."/>
            <person name="Wong-Bajracharya J."/>
            <person name="Merenyi Z."/>
            <person name="Ke H.-M."/>
            <person name="Monk M."/>
            <person name="Kocsube S."/>
            <person name="Drula E."/>
            <person name="Lipzen A."/>
            <person name="Balint B."/>
            <person name="Henrissat B."/>
            <person name="Andreopoulos B."/>
            <person name="Martin F.M."/>
            <person name="Harder C.B."/>
            <person name="Rigling D."/>
            <person name="Ford K.L."/>
            <person name="Foster G.D."/>
            <person name="Pangilinan J."/>
            <person name="Papanicolaou A."/>
            <person name="Barry K."/>
            <person name="LaButti K."/>
            <person name="Viragh M."/>
            <person name="Koriabine M."/>
            <person name="Yan M."/>
            <person name="Riley R."/>
            <person name="Champramary S."/>
            <person name="Plett K.L."/>
            <person name="Tsai I.J."/>
            <person name="Slot J."/>
            <person name="Sipos G."/>
            <person name="Plett J."/>
            <person name="Nagy L.G."/>
            <person name="Grigoriev I.V."/>
        </authorList>
    </citation>
    <scope>NUCLEOTIDE SEQUENCE</scope>
    <source>
        <strain evidence="1">ICMP 16352</strain>
    </source>
</reference>
<organism evidence="1 2">
    <name type="scientific">Armillaria novae-zelandiae</name>
    <dbReference type="NCBI Taxonomy" id="153914"/>
    <lineage>
        <taxon>Eukaryota</taxon>
        <taxon>Fungi</taxon>
        <taxon>Dikarya</taxon>
        <taxon>Basidiomycota</taxon>
        <taxon>Agaricomycotina</taxon>
        <taxon>Agaricomycetes</taxon>
        <taxon>Agaricomycetidae</taxon>
        <taxon>Agaricales</taxon>
        <taxon>Marasmiineae</taxon>
        <taxon>Physalacriaceae</taxon>
        <taxon>Armillaria</taxon>
    </lineage>
</organism>